<keyword evidence="3" id="KW-0813">Transport</keyword>
<evidence type="ECO:0000256" key="1">
    <source>
        <dbReference type="ARBA" id="ARBA00004651"/>
    </source>
</evidence>
<reference evidence="9" key="1">
    <citation type="journal article" date="2015" name="Int. J. Syst. Evol. Microbiol.">
        <title>Rhizobium oryzicola sp. nov., potential plant-growth-promoting endophytic bacteria isolated from rice roots.</title>
        <authorList>
            <person name="Zhang X.X."/>
            <person name="Gao J.S."/>
            <person name="Cao Y.H."/>
            <person name="Sheirdil R.A."/>
            <person name="Wang X.C."/>
            <person name="Zhang L."/>
        </authorList>
    </citation>
    <scope>NUCLEOTIDE SEQUENCE</scope>
    <source>
        <strain evidence="9">05753</strain>
    </source>
</reference>
<dbReference type="Gene3D" id="1.10.3470.10">
    <property type="entry name" value="ABC transporter involved in vitamin B12 uptake, BtuC"/>
    <property type="match status" value="1"/>
</dbReference>
<feature type="transmembrane region" description="Helical" evidence="8">
    <location>
        <begin position="114"/>
        <end position="139"/>
    </location>
</feature>
<feature type="transmembrane region" description="Helical" evidence="8">
    <location>
        <begin position="146"/>
        <end position="164"/>
    </location>
</feature>
<keyword evidence="4" id="KW-1003">Cell membrane</keyword>
<feature type="transmembrane region" description="Helical" evidence="8">
    <location>
        <begin position="325"/>
        <end position="351"/>
    </location>
</feature>
<dbReference type="EMBL" id="JAUKWQ010000001">
    <property type="protein sequence ID" value="MDO1581676.1"/>
    <property type="molecule type" value="Genomic_DNA"/>
</dbReference>
<sequence length="359" mass="37318">MTVHPAIEAPGDDQLHYDATVMIRIAVIAALFLGAASISVADIMVGSGTMTLKQVLAALFDPAHADPGAVFIVWNLRMPMTLMAVITGISLSLAGLLMQTILDNPLAEPFTLGVSSAAGFGAALMIGSGIGLAAFFPLLPAELMTAANAFIFALLAVALVLGLSQGAGNVQVITLLGIALHFVFSALLSLVQYTASVDQLQSIVFWLMGSLQRATWLKVTISAGVCVAVLPVVLFHAWQLTALRSFGEQATVLGIRVQRLRAIMLVLSALLAGAVTAVVGIVGFIGLVAPHVARMLTGEDHRFTIAATMAVGAVFATAASLLTKIILPGAVLPLGMVTSLAGLPFFIFLVLRKRRSGIA</sequence>
<evidence type="ECO:0000256" key="2">
    <source>
        <dbReference type="ARBA" id="ARBA00007935"/>
    </source>
</evidence>
<evidence type="ECO:0000256" key="4">
    <source>
        <dbReference type="ARBA" id="ARBA00022475"/>
    </source>
</evidence>
<dbReference type="PANTHER" id="PTHR30472:SF25">
    <property type="entry name" value="ABC TRANSPORTER PERMEASE PROTEIN MJ0876-RELATED"/>
    <property type="match status" value="1"/>
</dbReference>
<dbReference type="SUPFAM" id="SSF81345">
    <property type="entry name" value="ABC transporter involved in vitamin B12 uptake, BtuC"/>
    <property type="match status" value="1"/>
</dbReference>
<comment type="caution">
    <text evidence="9">The sequence shown here is derived from an EMBL/GenBank/DDBJ whole genome shotgun (WGS) entry which is preliminary data.</text>
</comment>
<gene>
    <name evidence="9" type="ORF">Q2T52_06150</name>
</gene>
<dbReference type="InterPro" id="IPR000522">
    <property type="entry name" value="ABC_transptr_permease_BtuC"/>
</dbReference>
<reference evidence="9" key="2">
    <citation type="submission" date="2023-07" db="EMBL/GenBank/DDBJ databases">
        <authorList>
            <person name="Sun H."/>
        </authorList>
    </citation>
    <scope>NUCLEOTIDE SEQUENCE</scope>
    <source>
        <strain evidence="9">05753</strain>
    </source>
</reference>
<evidence type="ECO:0000256" key="3">
    <source>
        <dbReference type="ARBA" id="ARBA00022448"/>
    </source>
</evidence>
<feature type="transmembrane region" description="Helical" evidence="8">
    <location>
        <begin position="262"/>
        <end position="289"/>
    </location>
</feature>
<dbReference type="Proteomes" id="UP001169006">
    <property type="component" value="Unassembled WGS sequence"/>
</dbReference>
<organism evidence="9 10">
    <name type="scientific">Rhizobium oryzicola</name>
    <dbReference type="NCBI Taxonomy" id="1232668"/>
    <lineage>
        <taxon>Bacteria</taxon>
        <taxon>Pseudomonadati</taxon>
        <taxon>Pseudomonadota</taxon>
        <taxon>Alphaproteobacteria</taxon>
        <taxon>Hyphomicrobiales</taxon>
        <taxon>Rhizobiaceae</taxon>
        <taxon>Rhizobium/Agrobacterium group</taxon>
        <taxon>Rhizobium</taxon>
    </lineage>
</organism>
<feature type="transmembrane region" description="Helical" evidence="8">
    <location>
        <begin position="170"/>
        <end position="195"/>
    </location>
</feature>
<dbReference type="RefSeq" id="WP_302075771.1">
    <property type="nucleotide sequence ID" value="NZ_JAUKWQ010000001.1"/>
</dbReference>
<evidence type="ECO:0000256" key="7">
    <source>
        <dbReference type="ARBA" id="ARBA00023136"/>
    </source>
</evidence>
<keyword evidence="6 8" id="KW-1133">Transmembrane helix</keyword>
<evidence type="ECO:0000313" key="10">
    <source>
        <dbReference type="Proteomes" id="UP001169006"/>
    </source>
</evidence>
<feature type="transmembrane region" description="Helical" evidence="8">
    <location>
        <begin position="216"/>
        <end position="238"/>
    </location>
</feature>
<dbReference type="Pfam" id="PF01032">
    <property type="entry name" value="FecCD"/>
    <property type="match status" value="1"/>
</dbReference>
<feature type="transmembrane region" description="Helical" evidence="8">
    <location>
        <begin position="301"/>
        <end position="319"/>
    </location>
</feature>
<dbReference type="PANTHER" id="PTHR30472">
    <property type="entry name" value="FERRIC ENTEROBACTIN TRANSPORT SYSTEM PERMEASE PROTEIN"/>
    <property type="match status" value="1"/>
</dbReference>
<evidence type="ECO:0000313" key="9">
    <source>
        <dbReference type="EMBL" id="MDO1581676.1"/>
    </source>
</evidence>
<name>A0ABT8SUI6_9HYPH</name>
<evidence type="ECO:0000256" key="8">
    <source>
        <dbReference type="SAM" id="Phobius"/>
    </source>
</evidence>
<feature type="transmembrane region" description="Helical" evidence="8">
    <location>
        <begin position="82"/>
        <end position="102"/>
    </location>
</feature>
<proteinExistence type="inferred from homology"/>
<feature type="transmembrane region" description="Helical" evidence="8">
    <location>
        <begin position="21"/>
        <end position="45"/>
    </location>
</feature>
<keyword evidence="10" id="KW-1185">Reference proteome</keyword>
<evidence type="ECO:0000256" key="5">
    <source>
        <dbReference type="ARBA" id="ARBA00022692"/>
    </source>
</evidence>
<protein>
    <submittedName>
        <fullName evidence="9">Iron ABC transporter permease</fullName>
    </submittedName>
</protein>
<keyword evidence="5 8" id="KW-0812">Transmembrane</keyword>
<evidence type="ECO:0000256" key="6">
    <source>
        <dbReference type="ARBA" id="ARBA00022989"/>
    </source>
</evidence>
<keyword evidence="7 8" id="KW-0472">Membrane</keyword>
<comment type="similarity">
    <text evidence="2">Belongs to the binding-protein-dependent transport system permease family. FecCD subfamily.</text>
</comment>
<dbReference type="InterPro" id="IPR037294">
    <property type="entry name" value="ABC_BtuC-like"/>
</dbReference>
<accession>A0ABT8SUI6</accession>
<comment type="subcellular location">
    <subcellularLocation>
        <location evidence="1">Cell membrane</location>
        <topology evidence="1">Multi-pass membrane protein</topology>
    </subcellularLocation>
</comment>
<dbReference type="CDD" id="cd06550">
    <property type="entry name" value="TM_ABC_iron-siderophores_like"/>
    <property type="match status" value="1"/>
</dbReference>